<organism evidence="1 2">
    <name type="scientific">Scortum barcoo</name>
    <name type="common">barcoo grunter</name>
    <dbReference type="NCBI Taxonomy" id="214431"/>
    <lineage>
        <taxon>Eukaryota</taxon>
        <taxon>Metazoa</taxon>
        <taxon>Chordata</taxon>
        <taxon>Craniata</taxon>
        <taxon>Vertebrata</taxon>
        <taxon>Euteleostomi</taxon>
        <taxon>Actinopterygii</taxon>
        <taxon>Neopterygii</taxon>
        <taxon>Teleostei</taxon>
        <taxon>Neoteleostei</taxon>
        <taxon>Acanthomorphata</taxon>
        <taxon>Eupercaria</taxon>
        <taxon>Centrarchiformes</taxon>
        <taxon>Terapontoidei</taxon>
        <taxon>Terapontidae</taxon>
        <taxon>Scortum</taxon>
    </lineage>
</organism>
<name>A0ACB8X529_9TELE</name>
<proteinExistence type="predicted"/>
<dbReference type="Proteomes" id="UP000831701">
    <property type="component" value="Chromosome 3"/>
</dbReference>
<protein>
    <submittedName>
        <fullName evidence="1">Uncharacterized protein</fullName>
    </submittedName>
</protein>
<comment type="caution">
    <text evidence="1">The sequence shown here is derived from an EMBL/GenBank/DDBJ whole genome shotgun (WGS) entry which is preliminary data.</text>
</comment>
<evidence type="ECO:0000313" key="2">
    <source>
        <dbReference type="Proteomes" id="UP000831701"/>
    </source>
</evidence>
<gene>
    <name evidence="1" type="ORF">L3Q82_021232</name>
</gene>
<keyword evidence="2" id="KW-1185">Reference proteome</keyword>
<reference evidence="1" key="1">
    <citation type="submission" date="2022-04" db="EMBL/GenBank/DDBJ databases">
        <title>Jade perch genome.</title>
        <authorList>
            <person name="Chao B."/>
        </authorList>
    </citation>
    <scope>NUCLEOTIDE SEQUENCE</scope>
    <source>
        <strain evidence="1">CB-2022</strain>
    </source>
</reference>
<evidence type="ECO:0000313" key="1">
    <source>
        <dbReference type="EMBL" id="KAI3374662.1"/>
    </source>
</evidence>
<dbReference type="EMBL" id="CM041533">
    <property type="protein sequence ID" value="KAI3374662.1"/>
    <property type="molecule type" value="Genomic_DNA"/>
</dbReference>
<accession>A0ACB8X529</accession>
<sequence>MVSPLLKGYLMNAFNPSSLMAVSLIEKMSSQVRLRLLPSARCLFDEPVQVKVGGLRSRQVVTMRARSTDDRGLVFSSTATYRADGRGEIHLDRDPSLGGSYVGVEPLGLLWSMRADTFAQKGKGRMLAEATNERLLMGDGVSRLDVNEGNISGVLFTPPGDGPFPAVLDLCTFKCEKRASLLANRGFVVLTVAVFNDKPANVKKMHLDYFEEAADFLKQHPKVGSKGIGIVSRSKAGDIALSLASFVPAVEAVVWINGCNANVLFPLYHKKQQILSPLLFDSSRGIPTESGAIMIKYGLNNPLAEENKGSLVPIEKAWGRFLFVASEDDLNWDSKGYMEEMVERLKRHGKDNFESVCYPGAGHYMEPPYGPYCPLQF</sequence>